<keyword evidence="2" id="KW-1185">Reference proteome</keyword>
<comment type="caution">
    <text evidence="1">The sequence shown here is derived from an EMBL/GenBank/DDBJ whole genome shotgun (WGS) entry which is preliminary data.</text>
</comment>
<reference evidence="1" key="1">
    <citation type="submission" date="2016-03" db="EMBL/GenBank/DDBJ databases">
        <title>Mechanisms controlling the formation of the plant cell surface in tip-growing cells are functionally conserved among land plants.</title>
        <authorList>
            <person name="Honkanen S."/>
            <person name="Jones V.A."/>
            <person name="Morieri G."/>
            <person name="Champion C."/>
            <person name="Hetherington A.J."/>
            <person name="Kelly S."/>
            <person name="Saint-Marcoux D."/>
            <person name="Proust H."/>
            <person name="Prescott H."/>
            <person name="Dolan L."/>
        </authorList>
    </citation>
    <scope>NUCLEOTIDE SEQUENCE [LARGE SCALE GENOMIC DNA]</scope>
    <source>
        <tissue evidence="1">Whole gametophyte</tissue>
    </source>
</reference>
<accession>A0A176VLM0</accession>
<sequence>MLWTFLVPGVNVVFRSPYTEDDMCGKGRKAVKLEVYKYDCKSFDSENVWSEVVLYGGEKPFGQPVHLSLRLDCGVARQKQENFGLLPEEYWPVVNALRKRPHAWVD</sequence>
<evidence type="ECO:0000313" key="1">
    <source>
        <dbReference type="EMBL" id="OAE21858.1"/>
    </source>
</evidence>
<protein>
    <submittedName>
        <fullName evidence="1">Uncharacterized protein</fullName>
    </submittedName>
</protein>
<dbReference type="AlphaFoldDB" id="A0A176VLM0"/>
<gene>
    <name evidence="1" type="ORF">AXG93_138s1290</name>
</gene>
<dbReference type="EMBL" id="LVLJ01003336">
    <property type="protein sequence ID" value="OAE21858.1"/>
    <property type="molecule type" value="Genomic_DNA"/>
</dbReference>
<dbReference type="Proteomes" id="UP000077202">
    <property type="component" value="Unassembled WGS sequence"/>
</dbReference>
<name>A0A176VLM0_MARPO</name>
<evidence type="ECO:0000313" key="2">
    <source>
        <dbReference type="Proteomes" id="UP000077202"/>
    </source>
</evidence>
<organism evidence="1 2">
    <name type="scientific">Marchantia polymorpha subsp. ruderalis</name>
    <dbReference type="NCBI Taxonomy" id="1480154"/>
    <lineage>
        <taxon>Eukaryota</taxon>
        <taxon>Viridiplantae</taxon>
        <taxon>Streptophyta</taxon>
        <taxon>Embryophyta</taxon>
        <taxon>Marchantiophyta</taxon>
        <taxon>Marchantiopsida</taxon>
        <taxon>Marchantiidae</taxon>
        <taxon>Marchantiales</taxon>
        <taxon>Marchantiaceae</taxon>
        <taxon>Marchantia</taxon>
    </lineage>
</organism>
<proteinExistence type="predicted"/>